<organism evidence="1 2">
    <name type="scientific">Chaenocephalus aceratus</name>
    <name type="common">Blackfin icefish</name>
    <name type="synonym">Chaenichthys aceratus</name>
    <dbReference type="NCBI Taxonomy" id="36190"/>
    <lineage>
        <taxon>Eukaryota</taxon>
        <taxon>Metazoa</taxon>
        <taxon>Chordata</taxon>
        <taxon>Craniata</taxon>
        <taxon>Vertebrata</taxon>
        <taxon>Euteleostomi</taxon>
        <taxon>Actinopterygii</taxon>
        <taxon>Neopterygii</taxon>
        <taxon>Teleostei</taxon>
        <taxon>Neoteleostei</taxon>
        <taxon>Acanthomorphata</taxon>
        <taxon>Eupercaria</taxon>
        <taxon>Perciformes</taxon>
        <taxon>Notothenioidei</taxon>
        <taxon>Channichthyidae</taxon>
        <taxon>Chaenocephalus</taxon>
    </lineage>
</organism>
<comment type="caution">
    <text evidence="1">The sequence shown here is derived from an EMBL/GenBank/DDBJ whole genome shotgun (WGS) entry which is preliminary data.</text>
</comment>
<accession>A0ACB9WQW6</accession>
<evidence type="ECO:0000313" key="2">
    <source>
        <dbReference type="Proteomes" id="UP001057452"/>
    </source>
</evidence>
<protein>
    <submittedName>
        <fullName evidence="1">Uncharacterized protein</fullName>
    </submittedName>
</protein>
<evidence type="ECO:0000313" key="1">
    <source>
        <dbReference type="EMBL" id="KAI4815917.1"/>
    </source>
</evidence>
<dbReference type="Proteomes" id="UP001057452">
    <property type="component" value="Chromosome 13"/>
</dbReference>
<dbReference type="EMBL" id="CM043797">
    <property type="protein sequence ID" value="KAI4815917.1"/>
    <property type="molecule type" value="Genomic_DNA"/>
</dbReference>
<sequence length="106" mass="11374">MPNSVFGSCPHADNVSTAVSGEAGKREGYEEGGAGVGGDEETREEEMLGKEVTKSGESWGNRGRKWQGEERGGGVWIRGDEERREEEMGKAEVMKSRKRGGGLGEG</sequence>
<keyword evidence="2" id="KW-1185">Reference proteome</keyword>
<proteinExistence type="predicted"/>
<reference evidence="1" key="1">
    <citation type="submission" date="2022-05" db="EMBL/GenBank/DDBJ databases">
        <title>Chromosome-level genome of Chaenocephalus aceratus.</title>
        <authorList>
            <person name="Park H."/>
        </authorList>
    </citation>
    <scope>NUCLEOTIDE SEQUENCE</scope>
    <source>
        <strain evidence="1">KU_202001</strain>
    </source>
</reference>
<gene>
    <name evidence="1" type="ORF">KUCAC02_006040</name>
</gene>
<name>A0ACB9WQW6_CHAAC</name>